<reference evidence="1 2" key="1">
    <citation type="submission" date="2008-10" db="EMBL/GenBank/DDBJ databases">
        <title>Draft genome sequence of Desulvovibrio piger (ATCC 29098).</title>
        <authorList>
            <person name="Sudarsanam P."/>
            <person name="Ley R."/>
            <person name="Guruge J."/>
            <person name="Turnbaugh P.J."/>
            <person name="Mahowald M."/>
            <person name="Liep D."/>
            <person name="Gordon J."/>
        </authorList>
    </citation>
    <scope>NUCLEOTIDE SEQUENCE [LARGE SCALE GENOMIC DNA]</scope>
    <source>
        <strain evidence="1 2">ATCC 29098</strain>
    </source>
</reference>
<organism evidence="1 2">
    <name type="scientific">Desulfovibrio piger ATCC 29098</name>
    <dbReference type="NCBI Taxonomy" id="411464"/>
    <lineage>
        <taxon>Bacteria</taxon>
        <taxon>Pseudomonadati</taxon>
        <taxon>Thermodesulfobacteriota</taxon>
        <taxon>Desulfovibrionia</taxon>
        <taxon>Desulfovibrionales</taxon>
        <taxon>Desulfovibrionaceae</taxon>
        <taxon>Desulfovibrio</taxon>
    </lineage>
</organism>
<gene>
    <name evidence="1" type="ORF">DESPIG_02878</name>
</gene>
<dbReference type="Proteomes" id="UP000003676">
    <property type="component" value="Unassembled WGS sequence"/>
</dbReference>
<dbReference type="EMBL" id="ABXU01000083">
    <property type="protein sequence ID" value="EEB32259.1"/>
    <property type="molecule type" value="Genomic_DNA"/>
</dbReference>
<dbReference type="AlphaFoldDB" id="B6WXQ1"/>
<comment type="caution">
    <text evidence="1">The sequence shown here is derived from an EMBL/GenBank/DDBJ whole genome shotgun (WGS) entry which is preliminary data.</text>
</comment>
<proteinExistence type="predicted"/>
<sequence>MSYFLKTGCKDYIGSSISTGKGSFILPNGIFHQLTVASSYELSLSIIEYLKIILSVTLQ</sequence>
<evidence type="ECO:0000313" key="2">
    <source>
        <dbReference type="Proteomes" id="UP000003676"/>
    </source>
</evidence>
<evidence type="ECO:0000313" key="1">
    <source>
        <dbReference type="EMBL" id="EEB32259.1"/>
    </source>
</evidence>
<dbReference type="HOGENOM" id="CLU_2952931_0_0_7"/>
<protein>
    <submittedName>
        <fullName evidence="1">Uncharacterized protein</fullName>
    </submittedName>
</protein>
<accession>B6WXQ1</accession>
<reference evidence="1 2" key="2">
    <citation type="submission" date="2008-10" db="EMBL/GenBank/DDBJ databases">
        <authorList>
            <person name="Fulton L."/>
            <person name="Clifton S."/>
            <person name="Fulton B."/>
            <person name="Xu J."/>
            <person name="Minx P."/>
            <person name="Pepin K.H."/>
            <person name="Johnson M."/>
            <person name="Bhonagiri V."/>
            <person name="Nash W.E."/>
            <person name="Mardis E.R."/>
            <person name="Wilson R.K."/>
        </authorList>
    </citation>
    <scope>NUCLEOTIDE SEQUENCE [LARGE SCALE GENOMIC DNA]</scope>
    <source>
        <strain evidence="1 2">ATCC 29098</strain>
    </source>
</reference>
<name>B6WXQ1_9BACT</name>